<comment type="caution">
    <text evidence="1">The sequence shown here is derived from an EMBL/GenBank/DDBJ whole genome shotgun (WGS) entry which is preliminary data.</text>
</comment>
<dbReference type="RefSeq" id="WP_033212121.1">
    <property type="nucleotide sequence ID" value="NZ_LGUP01000084.1"/>
</dbReference>
<dbReference type="OrthoDB" id="3521359at2"/>
<evidence type="ECO:0000313" key="1">
    <source>
        <dbReference type="EMBL" id="KOG30994.1"/>
    </source>
</evidence>
<organism evidence="1 2">
    <name type="scientific">Streptomyces viridochromogenes</name>
    <dbReference type="NCBI Taxonomy" id="1938"/>
    <lineage>
        <taxon>Bacteria</taxon>
        <taxon>Bacillati</taxon>
        <taxon>Actinomycetota</taxon>
        <taxon>Actinomycetes</taxon>
        <taxon>Kitasatosporales</taxon>
        <taxon>Streptomycetaceae</taxon>
        <taxon>Streptomyces</taxon>
    </lineage>
</organism>
<evidence type="ECO:0000313" key="2">
    <source>
        <dbReference type="Proteomes" id="UP000037023"/>
    </source>
</evidence>
<evidence type="ECO:0008006" key="3">
    <source>
        <dbReference type="Google" id="ProtNLM"/>
    </source>
</evidence>
<accession>A0A0L8KYU9</accession>
<dbReference type="Proteomes" id="UP000037023">
    <property type="component" value="Unassembled WGS sequence"/>
</dbReference>
<name>A0A0L8KYU9_STRVR</name>
<dbReference type="EMBL" id="LGUP01000084">
    <property type="protein sequence ID" value="KOG30994.1"/>
    <property type="molecule type" value="Genomic_DNA"/>
</dbReference>
<dbReference type="PATRIC" id="fig|1938.6.peg.2391"/>
<protein>
    <recommendedName>
        <fullName evidence="3">BioF2-like acetyltransferase domain-containing protein</fullName>
    </recommendedName>
</protein>
<gene>
    <name evidence="1" type="ORF">ADK34_10920</name>
</gene>
<proteinExistence type="predicted"/>
<sequence length="352" mass="38827">MGIDFTSDIADFDQKRFDALDTTAGAASSFSRLRQHQEDGRWISRYLGWRDGEELRAVVPLYRSRMRVWADPSYDPRSWGLPDGVGDACSPGTSLLVGGCADRRTGFHVDEGTRAPGRLRKLLVEAARFAADEDRCLVFPYVYGAARTALDAATEGAVVWAELGREAHLFGLADPAWESDLSSKVRYRLRRDQRTIAGASMTDGEASWDEVGSWAAELISEHNAAKGQRELAEFVGFRLSTWAENPDVDVMVFTAETGGRRGVQTILLWGDELEVYEIGLPGEEGDERLALYLNLLFHLPIRYARARGIDHIRLGSKAETAKARRGGVFEPLYGGVLGVADTRRLARGGSEG</sequence>
<dbReference type="AlphaFoldDB" id="A0A0L8KYU9"/>
<reference evidence="1 2" key="1">
    <citation type="submission" date="2015-06" db="EMBL/GenBank/DDBJ databases">
        <authorList>
            <person name="Hoefler B.C."/>
            <person name="Straight P.D."/>
        </authorList>
    </citation>
    <scope>NUCLEOTIDE SEQUENCE [LARGE SCALE GENOMIC DNA]</scope>
    <source>
        <strain evidence="1 2">NRRL 3427</strain>
    </source>
</reference>